<evidence type="ECO:0000256" key="8">
    <source>
        <dbReference type="SAM" id="Phobius"/>
    </source>
</evidence>
<reference evidence="9 10" key="1">
    <citation type="submission" date="2013-08" db="EMBL/GenBank/DDBJ databases">
        <title>The genome sequence of Skermanella stibiiresistens.</title>
        <authorList>
            <person name="Zhu W."/>
            <person name="Wang G."/>
        </authorList>
    </citation>
    <scope>NUCLEOTIDE SEQUENCE [LARGE SCALE GENOMIC DNA]</scope>
    <source>
        <strain evidence="9 10">SB22</strain>
    </source>
</reference>
<evidence type="ECO:0000256" key="1">
    <source>
        <dbReference type="ARBA" id="ARBA00004651"/>
    </source>
</evidence>
<evidence type="ECO:0000256" key="7">
    <source>
        <dbReference type="ARBA" id="ARBA00023136"/>
    </source>
</evidence>
<evidence type="ECO:0000256" key="5">
    <source>
        <dbReference type="ARBA" id="ARBA00022833"/>
    </source>
</evidence>
<feature type="transmembrane region" description="Helical" evidence="8">
    <location>
        <begin position="211"/>
        <end position="232"/>
    </location>
</feature>
<dbReference type="OrthoDB" id="9787346at2"/>
<keyword evidence="3" id="KW-1003">Cell membrane</keyword>
<gene>
    <name evidence="9" type="ORF">N825_16425</name>
</gene>
<feature type="transmembrane region" description="Helical" evidence="8">
    <location>
        <begin position="82"/>
        <end position="100"/>
    </location>
</feature>
<dbReference type="GO" id="GO:0005385">
    <property type="term" value="F:zinc ion transmembrane transporter activity"/>
    <property type="evidence" value="ECO:0007669"/>
    <property type="project" value="TreeGrafter"/>
</dbReference>
<dbReference type="PANTHER" id="PTHR11040">
    <property type="entry name" value="ZINC/IRON TRANSPORTER"/>
    <property type="match status" value="1"/>
</dbReference>
<dbReference type="PANTHER" id="PTHR11040:SF211">
    <property type="entry name" value="ZINC TRANSPORTER ZIP11"/>
    <property type="match status" value="1"/>
</dbReference>
<proteinExistence type="inferred from homology"/>
<comment type="similarity">
    <text evidence="2">Belongs to the ZIP transporter (TC 2.A.5) family.</text>
</comment>
<evidence type="ECO:0008006" key="11">
    <source>
        <dbReference type="Google" id="ProtNLM"/>
    </source>
</evidence>
<protein>
    <recommendedName>
        <fullName evidence="11">Protein gufA</fullName>
    </recommendedName>
</protein>
<evidence type="ECO:0000313" key="9">
    <source>
        <dbReference type="EMBL" id="EWY37636.1"/>
    </source>
</evidence>
<dbReference type="AlphaFoldDB" id="W9GYI3"/>
<feature type="transmembrane region" description="Helical" evidence="8">
    <location>
        <begin position="121"/>
        <end position="146"/>
    </location>
</feature>
<feature type="transmembrane region" description="Helical" evidence="8">
    <location>
        <begin position="183"/>
        <end position="205"/>
    </location>
</feature>
<dbReference type="GO" id="GO:0005886">
    <property type="term" value="C:plasma membrane"/>
    <property type="evidence" value="ECO:0007669"/>
    <property type="project" value="UniProtKB-SubCell"/>
</dbReference>
<accession>W9GYI3</accession>
<dbReference type="PATRIC" id="fig|1385369.3.peg.5260"/>
<name>W9GYI3_9PROT</name>
<sequence length="263" mass="26212">MLSALSGVVSGALPEPVIASLIAGLATGVGALPVLLVPRISERLQDTLLGFSAGIMLAASFFSLIIPALAEAEALYGSPLNGASAVVAALLIGAAGLWSFEYITPHLHFTDAAGRKDPVALPLIAIAITLHNIPEGLAVGVGYGAMDGSVGANLAIAIGIQNMPEGLAVAVSLIALGWQRSTALLVAFGTGLVEPIGALIGVTAVGMAATLLPWGLGIAAGAMIFVISHEIIPETHRKGHENSATTGLLVGLGGMVLISAALG</sequence>
<keyword evidence="10" id="KW-1185">Reference proteome</keyword>
<dbReference type="InterPro" id="IPR003689">
    <property type="entry name" value="ZIP"/>
</dbReference>
<evidence type="ECO:0000256" key="6">
    <source>
        <dbReference type="ARBA" id="ARBA00022989"/>
    </source>
</evidence>
<evidence type="ECO:0000256" key="3">
    <source>
        <dbReference type="ARBA" id="ARBA00022475"/>
    </source>
</evidence>
<evidence type="ECO:0000256" key="4">
    <source>
        <dbReference type="ARBA" id="ARBA00022692"/>
    </source>
</evidence>
<dbReference type="EMBL" id="AVFL01000024">
    <property type="protein sequence ID" value="EWY37636.1"/>
    <property type="molecule type" value="Genomic_DNA"/>
</dbReference>
<comment type="caution">
    <text evidence="9">The sequence shown here is derived from an EMBL/GenBank/DDBJ whole genome shotgun (WGS) entry which is preliminary data.</text>
</comment>
<keyword evidence="6 8" id="KW-1133">Transmembrane helix</keyword>
<keyword evidence="4 8" id="KW-0812">Transmembrane</keyword>
<dbReference type="STRING" id="1385369.N825_16425"/>
<dbReference type="Proteomes" id="UP000019486">
    <property type="component" value="Unassembled WGS sequence"/>
</dbReference>
<evidence type="ECO:0000256" key="2">
    <source>
        <dbReference type="ARBA" id="ARBA00006939"/>
    </source>
</evidence>
<feature type="transmembrane region" description="Helical" evidence="8">
    <location>
        <begin position="152"/>
        <end position="176"/>
    </location>
</feature>
<evidence type="ECO:0000313" key="10">
    <source>
        <dbReference type="Proteomes" id="UP000019486"/>
    </source>
</evidence>
<organism evidence="9 10">
    <name type="scientific">Skermanella stibiiresistens SB22</name>
    <dbReference type="NCBI Taxonomy" id="1385369"/>
    <lineage>
        <taxon>Bacteria</taxon>
        <taxon>Pseudomonadati</taxon>
        <taxon>Pseudomonadota</taxon>
        <taxon>Alphaproteobacteria</taxon>
        <taxon>Rhodospirillales</taxon>
        <taxon>Azospirillaceae</taxon>
        <taxon>Skermanella</taxon>
    </lineage>
</organism>
<keyword evidence="7 8" id="KW-0472">Membrane</keyword>
<dbReference type="Pfam" id="PF02535">
    <property type="entry name" value="Zip"/>
    <property type="match status" value="1"/>
</dbReference>
<feature type="transmembrane region" description="Helical" evidence="8">
    <location>
        <begin position="48"/>
        <end position="70"/>
    </location>
</feature>
<comment type="subcellular location">
    <subcellularLocation>
        <location evidence="1">Cell membrane</location>
        <topology evidence="1">Multi-pass membrane protein</topology>
    </subcellularLocation>
</comment>
<feature type="transmembrane region" description="Helical" evidence="8">
    <location>
        <begin position="244"/>
        <end position="262"/>
    </location>
</feature>
<dbReference type="RefSeq" id="WP_051513094.1">
    <property type="nucleotide sequence ID" value="NZ_AVFL01000024.1"/>
</dbReference>
<feature type="transmembrane region" description="Helical" evidence="8">
    <location>
        <begin position="17"/>
        <end position="36"/>
    </location>
</feature>
<keyword evidence="5" id="KW-0862">Zinc</keyword>